<organism evidence="1 2">
    <name type="scientific">Fusarium gaditjirri</name>
    <dbReference type="NCBI Taxonomy" id="282569"/>
    <lineage>
        <taxon>Eukaryota</taxon>
        <taxon>Fungi</taxon>
        <taxon>Dikarya</taxon>
        <taxon>Ascomycota</taxon>
        <taxon>Pezizomycotina</taxon>
        <taxon>Sordariomycetes</taxon>
        <taxon>Hypocreomycetidae</taxon>
        <taxon>Hypocreales</taxon>
        <taxon>Nectriaceae</taxon>
        <taxon>Fusarium</taxon>
        <taxon>Fusarium nisikadoi species complex</taxon>
    </lineage>
</organism>
<accession>A0A8H4X185</accession>
<reference evidence="1" key="1">
    <citation type="journal article" date="2020" name="BMC Genomics">
        <title>Correction to: Identification and distribution of gene clusters required for synthesis of sphingolipid metabolism inhibitors in diverse species of the filamentous fungus Fusarium.</title>
        <authorList>
            <person name="Kim H.S."/>
            <person name="Lohmar J.M."/>
            <person name="Busman M."/>
            <person name="Brown D.W."/>
            <person name="Naumann T.A."/>
            <person name="Divon H.H."/>
            <person name="Lysoe E."/>
            <person name="Uhlig S."/>
            <person name="Proctor R.H."/>
        </authorList>
    </citation>
    <scope>NUCLEOTIDE SEQUENCE</scope>
    <source>
        <strain evidence="1">NRRL 45417</strain>
    </source>
</reference>
<proteinExistence type="predicted"/>
<protein>
    <submittedName>
        <fullName evidence="1">Uncharacterized protein</fullName>
    </submittedName>
</protein>
<dbReference type="OrthoDB" id="5022951at2759"/>
<gene>
    <name evidence="1" type="ORF">FGADI_3261</name>
</gene>
<comment type="caution">
    <text evidence="1">The sequence shown here is derived from an EMBL/GenBank/DDBJ whole genome shotgun (WGS) entry which is preliminary data.</text>
</comment>
<name>A0A8H4X185_9HYPO</name>
<sequence>MHFRAPPRTLAGVGSELIDASNDLIIICRPVVHTMSTTLPTVKYIGALYEPPTQNSQHPWGASTVIFGPTVLLLRFTQLRVLYILINPKDTLERMVGPPRFVDCMTDYHWDYKETVNEVPPKTFHARQRVYYELPKAITKTMCAGLERAIDDVRTASLQLWWNKELPRLVIRVMTWKDARGVRGRFDLG</sequence>
<dbReference type="AlphaFoldDB" id="A0A8H4X185"/>
<keyword evidence="2" id="KW-1185">Reference proteome</keyword>
<evidence type="ECO:0000313" key="1">
    <source>
        <dbReference type="EMBL" id="KAF4957196.1"/>
    </source>
</evidence>
<evidence type="ECO:0000313" key="2">
    <source>
        <dbReference type="Proteomes" id="UP000604273"/>
    </source>
</evidence>
<dbReference type="Proteomes" id="UP000604273">
    <property type="component" value="Unassembled WGS sequence"/>
</dbReference>
<dbReference type="EMBL" id="JABFAI010000073">
    <property type="protein sequence ID" value="KAF4957196.1"/>
    <property type="molecule type" value="Genomic_DNA"/>
</dbReference>
<reference evidence="1" key="2">
    <citation type="submission" date="2020-05" db="EMBL/GenBank/DDBJ databases">
        <authorList>
            <person name="Kim H.-S."/>
            <person name="Proctor R.H."/>
            <person name="Brown D.W."/>
        </authorList>
    </citation>
    <scope>NUCLEOTIDE SEQUENCE</scope>
    <source>
        <strain evidence="1">NRRL 45417</strain>
    </source>
</reference>